<dbReference type="PROSITE" id="PS51257">
    <property type="entry name" value="PROKAR_LIPOPROTEIN"/>
    <property type="match status" value="1"/>
</dbReference>
<dbReference type="RefSeq" id="WP_130768591.1">
    <property type="nucleotide sequence ID" value="NZ_AP024684.1"/>
</dbReference>
<feature type="signal peptide" evidence="1">
    <location>
        <begin position="1"/>
        <end position="27"/>
    </location>
</feature>
<gene>
    <name evidence="2" type="ORF">STNY_R13120</name>
</gene>
<evidence type="ECO:0000313" key="3">
    <source>
        <dbReference type="Proteomes" id="UP000825066"/>
    </source>
</evidence>
<protein>
    <submittedName>
        <fullName evidence="2">Uncharacterized protein</fullName>
    </submittedName>
</protein>
<reference evidence="2 3" key="1">
    <citation type="submission" date="2021-05" db="EMBL/GenBank/DDBJ databases">
        <title>Complete Genome Sequence of Stenotrophomonas pavanii strain Y.</title>
        <authorList>
            <person name="Dohra H."/>
            <person name="Mohad Din A.R.J."/>
            <person name="Suzuki K."/>
            <person name="Fatma A."/>
            <person name="Honjyo M."/>
            <person name="Nishimura T."/>
            <person name="Moriuch R."/>
            <person name="Masuda K."/>
            <person name="Minoura A."/>
            <person name="Tashiro Y."/>
            <person name="Futamata H."/>
        </authorList>
    </citation>
    <scope>NUCLEOTIDE SEQUENCE [LARGE SCALE GENOMIC DNA]</scope>
    <source>
        <strain evidence="3">Y</strain>
    </source>
</reference>
<organism evidence="2 3">
    <name type="scientific">Stenotrophomonas pavanii</name>
    <dbReference type="NCBI Taxonomy" id="487698"/>
    <lineage>
        <taxon>Bacteria</taxon>
        <taxon>Pseudomonadati</taxon>
        <taxon>Pseudomonadota</taxon>
        <taxon>Gammaproteobacteria</taxon>
        <taxon>Lysobacterales</taxon>
        <taxon>Lysobacteraceae</taxon>
        <taxon>Stenotrophomonas</taxon>
    </lineage>
</organism>
<dbReference type="Proteomes" id="UP000825066">
    <property type="component" value="Chromosome"/>
</dbReference>
<dbReference type="EMBL" id="AP024684">
    <property type="protein sequence ID" value="BCX43131.1"/>
    <property type="molecule type" value="Genomic_DNA"/>
</dbReference>
<name>A0ABN6GQC5_9GAMM</name>
<keyword evidence="1" id="KW-0732">Signal</keyword>
<evidence type="ECO:0000313" key="2">
    <source>
        <dbReference type="EMBL" id="BCX43131.1"/>
    </source>
</evidence>
<feature type="chain" id="PRO_5047120910" evidence="1">
    <location>
        <begin position="28"/>
        <end position="310"/>
    </location>
</feature>
<sequence length="310" mass="33237">MWTTKTPWVAVAVAVACALGTAASASAKTCQQNFQAVGDPRNGQFFTSEVTLPGLKPRSALGQLRKAALDEGNNFVSGDVITETEGQMYVLQTDTKMPLVSIITASNGGNVVVGTKLSRGQTAKEEDARSALCGWLDKLKTGPEGEAIAEAVRVSSGFDKPIQATAVGMSTEMGKDAKRLQREINTAPLRALFSGGNTPPDTDAMYQPLLVKYFGRRFIIDGQVYTAQPNRFAKTFEVGYLVTKMKGIGGIGGRQSNDDNNANFTVHCALAPDQMALGATLRENDWIKLEGVVDKMDTGGVHLRDCRQVK</sequence>
<accession>A0ABN6GQC5</accession>
<evidence type="ECO:0000256" key="1">
    <source>
        <dbReference type="SAM" id="SignalP"/>
    </source>
</evidence>
<proteinExistence type="predicted"/>
<keyword evidence="3" id="KW-1185">Reference proteome</keyword>